<comment type="caution">
    <text evidence="1">The sequence shown here is derived from an EMBL/GenBank/DDBJ whole genome shotgun (WGS) entry which is preliminary data.</text>
</comment>
<keyword evidence="2" id="KW-1185">Reference proteome</keyword>
<sequence length="74" mass="8377">LQHENHIMSEIESRPTSEAANIRLDGHLQSLNARSGNRLHITTVTVSFPAGERIRYRGKPPMPLGRVIVRHQLD</sequence>
<gene>
    <name evidence="1" type="ORF">PENTCL1PPCAC_13141</name>
</gene>
<protein>
    <submittedName>
        <fullName evidence="1">Uncharacterized protein</fullName>
    </submittedName>
</protein>
<feature type="non-terminal residue" evidence="1">
    <location>
        <position position="1"/>
    </location>
</feature>
<organism evidence="1 2">
    <name type="scientific">Pristionchus entomophagus</name>
    <dbReference type="NCBI Taxonomy" id="358040"/>
    <lineage>
        <taxon>Eukaryota</taxon>
        <taxon>Metazoa</taxon>
        <taxon>Ecdysozoa</taxon>
        <taxon>Nematoda</taxon>
        <taxon>Chromadorea</taxon>
        <taxon>Rhabditida</taxon>
        <taxon>Rhabditina</taxon>
        <taxon>Diplogasteromorpha</taxon>
        <taxon>Diplogasteroidea</taxon>
        <taxon>Neodiplogasteridae</taxon>
        <taxon>Pristionchus</taxon>
    </lineage>
</organism>
<evidence type="ECO:0000313" key="1">
    <source>
        <dbReference type="EMBL" id="GMS90966.1"/>
    </source>
</evidence>
<dbReference type="AlphaFoldDB" id="A0AAV5TFH5"/>
<feature type="non-terminal residue" evidence="1">
    <location>
        <position position="74"/>
    </location>
</feature>
<name>A0AAV5TFH5_9BILA</name>
<dbReference type="Proteomes" id="UP001432027">
    <property type="component" value="Unassembled WGS sequence"/>
</dbReference>
<evidence type="ECO:0000313" key="2">
    <source>
        <dbReference type="Proteomes" id="UP001432027"/>
    </source>
</evidence>
<dbReference type="EMBL" id="BTSX01000003">
    <property type="protein sequence ID" value="GMS90966.1"/>
    <property type="molecule type" value="Genomic_DNA"/>
</dbReference>
<reference evidence="1" key="1">
    <citation type="submission" date="2023-10" db="EMBL/GenBank/DDBJ databases">
        <title>Genome assembly of Pristionchus species.</title>
        <authorList>
            <person name="Yoshida K."/>
            <person name="Sommer R.J."/>
        </authorList>
    </citation>
    <scope>NUCLEOTIDE SEQUENCE</scope>
    <source>
        <strain evidence="1">RS0144</strain>
    </source>
</reference>
<accession>A0AAV5TFH5</accession>
<proteinExistence type="predicted"/>